<organism evidence="3">
    <name type="scientific">Darwinula stevensoni</name>
    <dbReference type="NCBI Taxonomy" id="69355"/>
    <lineage>
        <taxon>Eukaryota</taxon>
        <taxon>Metazoa</taxon>
        <taxon>Ecdysozoa</taxon>
        <taxon>Arthropoda</taxon>
        <taxon>Crustacea</taxon>
        <taxon>Oligostraca</taxon>
        <taxon>Ostracoda</taxon>
        <taxon>Podocopa</taxon>
        <taxon>Podocopida</taxon>
        <taxon>Darwinulocopina</taxon>
        <taxon>Darwinuloidea</taxon>
        <taxon>Darwinulidae</taxon>
        <taxon>Darwinula</taxon>
    </lineage>
</organism>
<feature type="compositionally biased region" description="Polar residues" evidence="1">
    <location>
        <begin position="84"/>
        <end position="95"/>
    </location>
</feature>
<keyword evidence="4" id="KW-1185">Reference proteome</keyword>
<dbReference type="GO" id="GO:0006355">
    <property type="term" value="P:regulation of DNA-templated transcription"/>
    <property type="evidence" value="ECO:0007669"/>
    <property type="project" value="InterPro"/>
</dbReference>
<accession>A0A7R9A484</accession>
<dbReference type="Gene3D" id="1.10.532.10">
    <property type="entry name" value="STAT transcription factor, N-terminal domain"/>
    <property type="match status" value="1"/>
</dbReference>
<dbReference type="InterPro" id="IPR036535">
    <property type="entry name" value="STAT_N_sf"/>
</dbReference>
<dbReference type="EMBL" id="CAJPEV010000910">
    <property type="protein sequence ID" value="CAG0889460.1"/>
    <property type="molecule type" value="Genomic_DNA"/>
</dbReference>
<dbReference type="Proteomes" id="UP000677054">
    <property type="component" value="Unassembled WGS sequence"/>
</dbReference>
<proteinExistence type="predicted"/>
<reference evidence="3" key="1">
    <citation type="submission" date="2020-11" db="EMBL/GenBank/DDBJ databases">
        <authorList>
            <person name="Tran Van P."/>
        </authorList>
    </citation>
    <scope>NUCLEOTIDE SEQUENCE</scope>
</reference>
<name>A0A7R9A484_9CRUS</name>
<evidence type="ECO:0000313" key="3">
    <source>
        <dbReference type="EMBL" id="CAD7245638.1"/>
    </source>
</evidence>
<dbReference type="EMBL" id="LR900427">
    <property type="protein sequence ID" value="CAD7245638.1"/>
    <property type="molecule type" value="Genomic_DNA"/>
</dbReference>
<gene>
    <name evidence="3" type="ORF">DSTB1V02_LOCUS5506</name>
</gene>
<dbReference type="SUPFAM" id="SSF48092">
    <property type="entry name" value="Transcription factor STAT-4 N-domain"/>
    <property type="match status" value="1"/>
</dbReference>
<dbReference type="Pfam" id="PF02865">
    <property type="entry name" value="STAT_int"/>
    <property type="match status" value="1"/>
</dbReference>
<evidence type="ECO:0000259" key="2">
    <source>
        <dbReference type="Pfam" id="PF02865"/>
    </source>
</evidence>
<feature type="region of interest" description="Disordered" evidence="1">
    <location>
        <begin position="84"/>
        <end position="121"/>
    </location>
</feature>
<dbReference type="GO" id="GO:0007165">
    <property type="term" value="P:signal transduction"/>
    <property type="evidence" value="ECO:0007669"/>
    <property type="project" value="InterPro"/>
</dbReference>
<dbReference type="InterPro" id="IPR013799">
    <property type="entry name" value="STAT_TF_prot_interaction"/>
</dbReference>
<evidence type="ECO:0000313" key="4">
    <source>
        <dbReference type="Proteomes" id="UP000677054"/>
    </source>
</evidence>
<sequence length="172" mass="19496">MTRTAWRALPFGGRGGRCPSAGVEGVAGCGGWGCWDAASSCRGDSVKARDNFVKEVQATSARHHDAHLRHQHIMQPNFDALSIRSTGLESRNSPRQKPPPNIRRSPPASSRHPDSPRRPLNRLARRTVSMALWEAIQRLPHETFLQVQALYLDHFPIEVRHYLAHWIEEQNW</sequence>
<feature type="domain" description="STAT transcription factor protein interaction" evidence="2">
    <location>
        <begin position="131"/>
        <end position="172"/>
    </location>
</feature>
<dbReference type="OrthoDB" id="19300at2759"/>
<dbReference type="AlphaFoldDB" id="A0A7R9A484"/>
<evidence type="ECO:0000256" key="1">
    <source>
        <dbReference type="SAM" id="MobiDB-lite"/>
    </source>
</evidence>
<protein>
    <recommendedName>
        <fullName evidence="2">STAT transcription factor protein interaction domain-containing protein</fullName>
    </recommendedName>
</protein>